<proteinExistence type="predicted"/>
<dbReference type="EMBL" id="BLAB01000001">
    <property type="protein sequence ID" value="GER93343.1"/>
    <property type="molecule type" value="Genomic_DNA"/>
</dbReference>
<accession>A0A5J4L0R7</accession>
<dbReference type="InterPro" id="IPR000644">
    <property type="entry name" value="CBS_dom"/>
</dbReference>
<dbReference type="GO" id="GO:0016020">
    <property type="term" value="C:membrane"/>
    <property type="evidence" value="ECO:0007669"/>
    <property type="project" value="InterPro"/>
</dbReference>
<reference evidence="2" key="1">
    <citation type="submission" date="2019-10" db="EMBL/GenBank/DDBJ databases">
        <title>Metagenomic sequencing of thiosulfate-disproportionating enrichment culture.</title>
        <authorList>
            <person name="Umezawa K."/>
            <person name="Kojima H."/>
            <person name="Fukui M."/>
        </authorList>
    </citation>
    <scope>NUCLEOTIDE SEQUENCE</scope>
    <source>
        <strain evidence="2">45J</strain>
    </source>
</reference>
<sequence length="420" mass="47047">MPLFGELFLSEIIKKPVFDPKGDIAGRVRDVTIVKGDPLPKISAVIVERGNQLFRIRWEQINLFNKRIISTYLAISLIEPYSISEDDLLAARDILDKQIVDANGAKVVRVNDIKLEGYDGEAVLIAVDVGMRGILRRLGIERGSEGFLKLFQAQMPYNLISWNYLQPLKPKLKTIALTVPRQMVSELHPADIAEIISQVSREEGAHLFKDLDIETAAEALSELKPEMQADIINAMDAEEAADIIEEMPPDAAADVLSDLPAEKAKEILEHIEKEDAEDIQELLCHEEDTAGGLMTNEFIAYPPDMSIKDAIECFKKDAEDIETVYYIYIVDEKEKLIGVTSLRELLLAEPEARLSEIMETKLKTITPETDEMVVAEIISKYNLVALPVTDSEGTLLGIVTIDDIIDRILPPAAKRKRRKM</sequence>
<comment type="caution">
    <text evidence="2">The sequence shown here is derived from an EMBL/GenBank/DDBJ whole genome shotgun (WGS) entry which is preliminary data.</text>
</comment>
<dbReference type="SMART" id="SM00924">
    <property type="entry name" value="MgtE_N"/>
    <property type="match status" value="1"/>
</dbReference>
<dbReference type="InterPro" id="IPR038076">
    <property type="entry name" value="MgtE_N_sf"/>
</dbReference>
<dbReference type="Pfam" id="PF00571">
    <property type="entry name" value="CBS"/>
    <property type="match status" value="2"/>
</dbReference>
<dbReference type="InterPro" id="IPR006668">
    <property type="entry name" value="Mg_transptr_MgtE_intracell_dom"/>
</dbReference>
<dbReference type="Gene3D" id="1.25.60.10">
    <property type="entry name" value="MgtE N-terminal domain-like"/>
    <property type="match status" value="1"/>
</dbReference>
<dbReference type="InterPro" id="IPR006669">
    <property type="entry name" value="MgtE_transporter"/>
</dbReference>
<evidence type="ECO:0000259" key="1">
    <source>
        <dbReference type="PROSITE" id="PS51371"/>
    </source>
</evidence>
<feature type="domain" description="CBS" evidence="1">
    <location>
        <begin position="358"/>
        <end position="414"/>
    </location>
</feature>
<dbReference type="AlphaFoldDB" id="A0A5J4L0R7"/>
<gene>
    <name evidence="2" type="ORF">A45J_1081</name>
</gene>
<dbReference type="SUPFAM" id="SSF158791">
    <property type="entry name" value="MgtE N-terminal domain-like"/>
    <property type="match status" value="1"/>
</dbReference>
<dbReference type="InterPro" id="IPR046342">
    <property type="entry name" value="CBS_dom_sf"/>
</dbReference>
<dbReference type="SUPFAM" id="SSF54631">
    <property type="entry name" value="CBS-domain pair"/>
    <property type="match status" value="1"/>
</dbReference>
<organism evidence="2">
    <name type="scientific">hot springs metagenome</name>
    <dbReference type="NCBI Taxonomy" id="433727"/>
    <lineage>
        <taxon>unclassified sequences</taxon>
        <taxon>metagenomes</taxon>
        <taxon>ecological metagenomes</taxon>
    </lineage>
</organism>
<dbReference type="Pfam" id="PF05239">
    <property type="entry name" value="PRC"/>
    <property type="match status" value="1"/>
</dbReference>
<dbReference type="PANTHER" id="PTHR43773">
    <property type="entry name" value="MAGNESIUM TRANSPORTER MGTE"/>
    <property type="match status" value="1"/>
</dbReference>
<protein>
    <submittedName>
        <fullName evidence="2">MgtE integral membrane protein</fullName>
    </submittedName>
</protein>
<dbReference type="CDD" id="cd04606">
    <property type="entry name" value="CBS_pair_Mg_transporter"/>
    <property type="match status" value="1"/>
</dbReference>
<dbReference type="GO" id="GO:0015095">
    <property type="term" value="F:magnesium ion transmembrane transporter activity"/>
    <property type="evidence" value="ECO:0007669"/>
    <property type="project" value="InterPro"/>
</dbReference>
<dbReference type="InterPro" id="IPR027275">
    <property type="entry name" value="PRC-brl_dom"/>
</dbReference>
<name>A0A5J4L0R7_9ZZZZ</name>
<dbReference type="PROSITE" id="PS51371">
    <property type="entry name" value="CBS"/>
    <property type="match status" value="2"/>
</dbReference>
<dbReference type="Gene3D" id="3.10.580.10">
    <property type="entry name" value="CBS-domain"/>
    <property type="match status" value="1"/>
</dbReference>
<dbReference type="Gene3D" id="2.30.30.240">
    <property type="entry name" value="PRC-barrel domain"/>
    <property type="match status" value="1"/>
</dbReference>
<dbReference type="SMART" id="SM00116">
    <property type="entry name" value="CBS"/>
    <property type="match status" value="2"/>
</dbReference>
<feature type="domain" description="CBS" evidence="1">
    <location>
        <begin position="294"/>
        <end position="356"/>
    </location>
</feature>
<dbReference type="PANTHER" id="PTHR43773:SF1">
    <property type="entry name" value="MAGNESIUM TRANSPORTER MGTE"/>
    <property type="match status" value="1"/>
</dbReference>
<dbReference type="Pfam" id="PF03448">
    <property type="entry name" value="MgtE_N"/>
    <property type="match status" value="1"/>
</dbReference>
<evidence type="ECO:0000313" key="2">
    <source>
        <dbReference type="EMBL" id="GER93343.1"/>
    </source>
</evidence>